<sequence>MKEQFSVIFITILTVLFLVGMIILLAIFSNVNLTNYQEQTSFSYEQDIIYDLFSPNCLGYPGYPIYFTTLDKIEEFNQTYYNELPNCTIFPYTFRAEIDNYSFGIINFNGNCNKYTYPISVYYSLDYIKLTICKNYYSDFYYFLYSFCLSNENISNQTFVFLFPTNLSGNITCTENTNGNIICNYIPCYSVNNITFYQLVTVYLERINQTYFRIA</sequence>
<accession>A0A2T9WUV8</accession>
<keyword evidence="1" id="KW-1133">Transmembrane helix</keyword>
<gene>
    <name evidence="2" type="ORF">DDW05_00615</name>
</gene>
<protein>
    <submittedName>
        <fullName evidence="2">Uncharacterized protein</fullName>
    </submittedName>
</protein>
<keyword evidence="1" id="KW-0472">Membrane</keyword>
<organism evidence="2 3">
    <name type="scientific">Nanobsidianus stetteri</name>
    <dbReference type="NCBI Taxonomy" id="1294122"/>
    <lineage>
        <taxon>Archaea</taxon>
        <taxon>Nanobdellota</taxon>
        <taxon>Candidatus Nanoarchaeia</taxon>
        <taxon>Nanoarchaeales</taxon>
        <taxon>Nanopusillaceae</taxon>
        <taxon>Candidatus Nanobsidianus</taxon>
    </lineage>
</organism>
<dbReference type="EMBL" id="QEFH01000003">
    <property type="protein sequence ID" value="PVU71592.1"/>
    <property type="molecule type" value="Genomic_DNA"/>
</dbReference>
<feature type="transmembrane region" description="Helical" evidence="1">
    <location>
        <begin position="7"/>
        <end position="28"/>
    </location>
</feature>
<dbReference type="AlphaFoldDB" id="A0A2T9WUV8"/>
<keyword evidence="1" id="KW-0812">Transmembrane</keyword>
<evidence type="ECO:0000313" key="3">
    <source>
        <dbReference type="Proteomes" id="UP000245908"/>
    </source>
</evidence>
<reference evidence="2 3" key="1">
    <citation type="journal article" date="2015" name="Appl. Environ. Microbiol.">
        <title>Nanoarchaeota, Their Sulfolobales Host, and Nanoarchaeota Virus Distribution across Yellowstone National Park Hot Springs.</title>
        <authorList>
            <person name="Munson-McGee J.H."/>
            <person name="Field E.K."/>
            <person name="Bateson M."/>
            <person name="Rooney C."/>
            <person name="Stepanauskas R."/>
            <person name="Young M.J."/>
        </authorList>
    </citation>
    <scope>NUCLEOTIDE SEQUENCE [LARGE SCALE GENOMIC DNA]</scope>
    <source>
        <strain evidence="2">SCGC AB-777_O03</strain>
    </source>
</reference>
<comment type="caution">
    <text evidence="2">The sequence shown here is derived from an EMBL/GenBank/DDBJ whole genome shotgun (WGS) entry which is preliminary data.</text>
</comment>
<evidence type="ECO:0000256" key="1">
    <source>
        <dbReference type="SAM" id="Phobius"/>
    </source>
</evidence>
<dbReference type="Proteomes" id="UP000245908">
    <property type="component" value="Unassembled WGS sequence"/>
</dbReference>
<evidence type="ECO:0000313" key="2">
    <source>
        <dbReference type="EMBL" id="PVU71592.1"/>
    </source>
</evidence>
<proteinExistence type="predicted"/>
<name>A0A2T9WUV8_NANST</name>